<gene>
    <name evidence="3" type="ORF">Ppb6_02440</name>
</gene>
<comment type="caution">
    <text evidence="3">The sequence shown here is derived from an EMBL/GenBank/DDBJ whole genome shotgun (WGS) entry which is preliminary data.</text>
</comment>
<dbReference type="Proteomes" id="UP000093476">
    <property type="component" value="Unassembled WGS sequence"/>
</dbReference>
<accession>A0A1C0U3B3</accession>
<dbReference type="GO" id="GO:0003676">
    <property type="term" value="F:nucleic acid binding"/>
    <property type="evidence" value="ECO:0007669"/>
    <property type="project" value="InterPro"/>
</dbReference>
<dbReference type="Pfam" id="PF02021">
    <property type="entry name" value="UPF0102"/>
    <property type="match status" value="1"/>
</dbReference>
<evidence type="ECO:0000313" key="4">
    <source>
        <dbReference type="Proteomes" id="UP000093476"/>
    </source>
</evidence>
<dbReference type="HAMAP" id="MF_00048">
    <property type="entry name" value="UPF0102"/>
    <property type="match status" value="1"/>
</dbReference>
<dbReference type="PATRIC" id="fig|286156.4.peg.2758"/>
<dbReference type="NCBIfam" id="NF009150">
    <property type="entry name" value="PRK12497.1-3"/>
    <property type="match status" value="1"/>
</dbReference>
<dbReference type="SUPFAM" id="SSF52980">
    <property type="entry name" value="Restriction endonuclease-like"/>
    <property type="match status" value="1"/>
</dbReference>
<evidence type="ECO:0000256" key="2">
    <source>
        <dbReference type="HAMAP-Rule" id="MF_00048"/>
    </source>
</evidence>
<evidence type="ECO:0000256" key="1">
    <source>
        <dbReference type="ARBA" id="ARBA00006738"/>
    </source>
</evidence>
<dbReference type="AlphaFoldDB" id="A0A1C0U3B3"/>
<organism evidence="3 4">
    <name type="scientific">Photorhabdus australis subsp. thailandensis</name>
    <dbReference type="NCBI Taxonomy" id="2805096"/>
    <lineage>
        <taxon>Bacteria</taxon>
        <taxon>Pseudomonadati</taxon>
        <taxon>Pseudomonadota</taxon>
        <taxon>Gammaproteobacteria</taxon>
        <taxon>Enterobacterales</taxon>
        <taxon>Morganellaceae</taxon>
        <taxon>Photorhabdus</taxon>
    </lineage>
</organism>
<keyword evidence="4" id="KW-1185">Reference proteome</keyword>
<dbReference type="InterPro" id="IPR011856">
    <property type="entry name" value="tRNA_endonuc-like_dom_sf"/>
</dbReference>
<reference evidence="3 4" key="1">
    <citation type="submission" date="2015-12" db="EMBL/GenBank/DDBJ databases">
        <title>Genome comparisons provide insights into the role of secondary metabolites in the pathogenic phase of the Photorhabdus life cycle.</title>
        <authorList>
            <person name="Tobias N.J."/>
            <person name="Mishra B."/>
            <person name="Gupta D.K."/>
            <person name="Thines M."/>
            <person name="Stinear T.P."/>
            <person name="Bode H.B."/>
        </authorList>
    </citation>
    <scope>NUCLEOTIDE SEQUENCE [LARGE SCALE GENOMIC DNA]</scope>
    <source>
        <strain evidence="3 4">PB68.1</strain>
    </source>
</reference>
<dbReference type="InterPro" id="IPR003509">
    <property type="entry name" value="UPF0102_YraN-like"/>
</dbReference>
<sequence length="130" mass="15141">MKMKIKIKKPTSYLLGRSYETQAKLFLQKQGLSFIAANVKVHGGEIDLIMKDKQTWVFIEVRFRKLEQYGDALSTITLSKRKKLLHAAAVWLCQRGECFETTSCRFDICAITGQRFEWLPNAFNQNEFTR</sequence>
<dbReference type="Gene3D" id="3.40.1350.10">
    <property type="match status" value="1"/>
</dbReference>
<dbReference type="PANTHER" id="PTHR34039:SF1">
    <property type="entry name" value="UPF0102 PROTEIN YRAN"/>
    <property type="match status" value="1"/>
</dbReference>
<comment type="similarity">
    <text evidence="1 2">Belongs to the UPF0102 family.</text>
</comment>
<name>A0A1C0U3B3_9GAMM</name>
<dbReference type="EMBL" id="LOMY01000087">
    <property type="protein sequence ID" value="OCQ52366.1"/>
    <property type="molecule type" value="Genomic_DNA"/>
</dbReference>
<dbReference type="PANTHER" id="PTHR34039">
    <property type="entry name" value="UPF0102 PROTEIN YRAN"/>
    <property type="match status" value="1"/>
</dbReference>
<dbReference type="STRING" id="286156.Ppb6_02440"/>
<evidence type="ECO:0000313" key="3">
    <source>
        <dbReference type="EMBL" id="OCQ52366.1"/>
    </source>
</evidence>
<dbReference type="InterPro" id="IPR011335">
    <property type="entry name" value="Restrct_endonuc-II-like"/>
</dbReference>
<proteinExistence type="inferred from homology"/>
<protein>
    <recommendedName>
        <fullName evidence="2">UPF0102 protein Ppb6_02440</fullName>
    </recommendedName>
</protein>
<dbReference type="NCBIfam" id="TIGR00252">
    <property type="entry name" value="YraN family protein"/>
    <property type="match status" value="1"/>
</dbReference>